<dbReference type="GO" id="GO:0008270">
    <property type="term" value="F:zinc ion binding"/>
    <property type="evidence" value="ECO:0007669"/>
    <property type="project" value="UniProtKB-KW"/>
</dbReference>
<dbReference type="PROSITE" id="PS50089">
    <property type="entry name" value="ZF_RING_2"/>
    <property type="match status" value="1"/>
</dbReference>
<name>A0A2B7Y661_9EURO</name>
<dbReference type="InterPro" id="IPR001841">
    <property type="entry name" value="Znf_RING"/>
</dbReference>
<keyword evidence="1" id="KW-0479">Metal-binding</keyword>
<dbReference type="GO" id="GO:0005737">
    <property type="term" value="C:cytoplasm"/>
    <property type="evidence" value="ECO:0007669"/>
    <property type="project" value="TreeGrafter"/>
</dbReference>
<evidence type="ECO:0000259" key="5">
    <source>
        <dbReference type="PROSITE" id="PS50089"/>
    </source>
</evidence>
<organism evidence="6 7">
    <name type="scientific">Helicocarpus griseus UAMH5409</name>
    <dbReference type="NCBI Taxonomy" id="1447875"/>
    <lineage>
        <taxon>Eukaryota</taxon>
        <taxon>Fungi</taxon>
        <taxon>Dikarya</taxon>
        <taxon>Ascomycota</taxon>
        <taxon>Pezizomycotina</taxon>
        <taxon>Eurotiomycetes</taxon>
        <taxon>Eurotiomycetidae</taxon>
        <taxon>Onygenales</taxon>
        <taxon>Ajellomycetaceae</taxon>
        <taxon>Helicocarpus</taxon>
    </lineage>
</organism>
<keyword evidence="3" id="KW-0472">Membrane</keyword>
<feature type="region of interest" description="Disordered" evidence="2">
    <location>
        <begin position="432"/>
        <end position="476"/>
    </location>
</feature>
<evidence type="ECO:0000256" key="3">
    <source>
        <dbReference type="SAM" id="Phobius"/>
    </source>
</evidence>
<feature type="compositionally biased region" description="Low complexity" evidence="2">
    <location>
        <begin position="323"/>
        <end position="334"/>
    </location>
</feature>
<evidence type="ECO:0000313" key="6">
    <source>
        <dbReference type="EMBL" id="PGH16685.1"/>
    </source>
</evidence>
<keyword evidence="1" id="KW-0862">Zinc</keyword>
<dbReference type="CDD" id="cd16454">
    <property type="entry name" value="RING-H2_PA-TM-RING"/>
    <property type="match status" value="1"/>
</dbReference>
<feature type="region of interest" description="Disordered" evidence="2">
    <location>
        <begin position="279"/>
        <end position="375"/>
    </location>
</feature>
<feature type="transmembrane region" description="Helical" evidence="3">
    <location>
        <begin position="218"/>
        <end position="240"/>
    </location>
</feature>
<protein>
    <recommendedName>
        <fullName evidence="5">RING-type domain-containing protein</fullName>
    </recommendedName>
</protein>
<feature type="compositionally biased region" description="Basic and acidic residues" evidence="2">
    <location>
        <begin position="302"/>
        <end position="312"/>
    </location>
</feature>
<dbReference type="OrthoDB" id="8062037at2759"/>
<dbReference type="GO" id="GO:0061630">
    <property type="term" value="F:ubiquitin protein ligase activity"/>
    <property type="evidence" value="ECO:0007669"/>
    <property type="project" value="TreeGrafter"/>
</dbReference>
<feature type="chain" id="PRO_5012134655" description="RING-type domain-containing protein" evidence="4">
    <location>
        <begin position="32"/>
        <end position="626"/>
    </location>
</feature>
<sequence>MHILPSSLAELILRALLSLCACTLLSTTVQAQVSRPSNDTSDLLLPRPGPNFKLRTRQFSMPPVTLAPLTVPLKRMFQNGDREDFRVSGRLVTVDANNASSVTARQIAFISCDDSAYSGNLKVNDTLKSALTGSTRPAAVIIFSTEYEHCNYSSDGIFGPVYPNVFTVTDPEVARNILAALSGQQFETATSDIMPDIAVVREDMAVDEGTQRNNVAMIILYSITGIITALFLSVIITGAIRAHLNPDRYGPRNAIGRPRQSRAKGIARAMLETIPIIKFGDSEDGKAPPAKTDVELASNDGDAEHDRVRSDRTTQTAGGGVKPPETQQQEQQQTDRSTAPAMSQVQESKGQQDDGVIGPAASEPKAVNPEQPSEAGTLGCPICTDDFIKGQDVRLLPCQHKFHPECVDPWLINVSGTCPLCRINLNPAEPDEDLAASTSPTAVSNPLPPPLRDAHDSDQPSHTTTRRHSTTTPRRHRGLSAYFIPSSIHGNDSNILSNRDATMEERLATLRQLRSAHQANMTATGAIEPSASSAADELSRRNRLTARLRDRFRVLTRQHEGGAAAAALRRASSSNAAGRTRAAESAGTNADASANSDANADAGGGAASRDGNGETTQQTTTSTEPR</sequence>
<keyword evidence="3" id="KW-1133">Transmembrane helix</keyword>
<dbReference type="AlphaFoldDB" id="A0A2B7Y661"/>
<feature type="domain" description="RING-type" evidence="5">
    <location>
        <begin position="380"/>
        <end position="422"/>
    </location>
</feature>
<dbReference type="InterPro" id="IPR013083">
    <property type="entry name" value="Znf_RING/FYVE/PHD"/>
</dbReference>
<evidence type="ECO:0000256" key="4">
    <source>
        <dbReference type="SAM" id="SignalP"/>
    </source>
</evidence>
<dbReference type="SUPFAM" id="SSF57850">
    <property type="entry name" value="RING/U-box"/>
    <property type="match status" value="1"/>
</dbReference>
<evidence type="ECO:0000256" key="1">
    <source>
        <dbReference type="PROSITE-ProRule" id="PRU00175"/>
    </source>
</evidence>
<feature type="compositionally biased region" description="Polar residues" evidence="2">
    <location>
        <begin position="335"/>
        <end position="349"/>
    </location>
</feature>
<comment type="caution">
    <text evidence="6">The sequence shown here is derived from an EMBL/GenBank/DDBJ whole genome shotgun (WGS) entry which is preliminary data.</text>
</comment>
<dbReference type="Gene3D" id="3.30.40.10">
    <property type="entry name" value="Zinc/RING finger domain, C3HC4 (zinc finger)"/>
    <property type="match status" value="1"/>
</dbReference>
<proteinExistence type="predicted"/>
<dbReference type="InterPro" id="IPR051826">
    <property type="entry name" value="E3_ubiquitin-ligase_domain"/>
</dbReference>
<dbReference type="Proteomes" id="UP000223968">
    <property type="component" value="Unassembled WGS sequence"/>
</dbReference>
<keyword evidence="7" id="KW-1185">Reference proteome</keyword>
<dbReference type="PANTHER" id="PTHR22765:SF416">
    <property type="entry name" value="E3 UBIQUITIN-PROTEIN LIGASE GODZILLA"/>
    <property type="match status" value="1"/>
</dbReference>
<evidence type="ECO:0000313" key="7">
    <source>
        <dbReference type="Proteomes" id="UP000223968"/>
    </source>
</evidence>
<accession>A0A2B7Y661</accession>
<dbReference type="SMART" id="SM00184">
    <property type="entry name" value="RING"/>
    <property type="match status" value="1"/>
</dbReference>
<dbReference type="Pfam" id="PF13639">
    <property type="entry name" value="zf-RING_2"/>
    <property type="match status" value="1"/>
</dbReference>
<feature type="compositionally biased region" description="Basic residues" evidence="2">
    <location>
        <begin position="464"/>
        <end position="476"/>
    </location>
</feature>
<keyword evidence="3" id="KW-0812">Transmembrane</keyword>
<dbReference type="STRING" id="1447875.A0A2B7Y661"/>
<evidence type="ECO:0000256" key="2">
    <source>
        <dbReference type="SAM" id="MobiDB-lite"/>
    </source>
</evidence>
<feature type="signal peptide" evidence="4">
    <location>
        <begin position="1"/>
        <end position="31"/>
    </location>
</feature>
<dbReference type="EMBL" id="PDNB01000015">
    <property type="protein sequence ID" value="PGH16685.1"/>
    <property type="molecule type" value="Genomic_DNA"/>
</dbReference>
<feature type="region of interest" description="Disordered" evidence="2">
    <location>
        <begin position="560"/>
        <end position="626"/>
    </location>
</feature>
<dbReference type="GO" id="GO:0006511">
    <property type="term" value="P:ubiquitin-dependent protein catabolic process"/>
    <property type="evidence" value="ECO:0007669"/>
    <property type="project" value="TreeGrafter"/>
</dbReference>
<dbReference type="PANTHER" id="PTHR22765">
    <property type="entry name" value="RING FINGER AND PROTEASE ASSOCIATED DOMAIN-CONTAINING"/>
    <property type="match status" value="1"/>
</dbReference>
<keyword evidence="4" id="KW-0732">Signal</keyword>
<keyword evidence="1" id="KW-0863">Zinc-finger</keyword>
<gene>
    <name evidence="6" type="ORF">AJ79_01557</name>
</gene>
<reference evidence="6 7" key="1">
    <citation type="submission" date="2017-10" db="EMBL/GenBank/DDBJ databases">
        <title>Comparative genomics in systemic dimorphic fungi from Ajellomycetaceae.</title>
        <authorList>
            <person name="Munoz J.F."/>
            <person name="Mcewen J.G."/>
            <person name="Clay O.K."/>
            <person name="Cuomo C.A."/>
        </authorList>
    </citation>
    <scope>NUCLEOTIDE SEQUENCE [LARGE SCALE GENOMIC DNA]</scope>
    <source>
        <strain evidence="6 7">UAMH5409</strain>
    </source>
</reference>
<feature type="compositionally biased region" description="Low complexity" evidence="2">
    <location>
        <begin position="561"/>
        <end position="626"/>
    </location>
</feature>